<dbReference type="SUPFAM" id="SSF103473">
    <property type="entry name" value="MFS general substrate transporter"/>
    <property type="match status" value="1"/>
</dbReference>
<feature type="transmembrane region" description="Helical" evidence="7">
    <location>
        <begin position="62"/>
        <end position="81"/>
    </location>
</feature>
<dbReference type="AlphaFoldDB" id="A0A3G6IVP0"/>
<dbReference type="EMBL" id="CP033898">
    <property type="protein sequence ID" value="AZA09742.1"/>
    <property type="molecule type" value="Genomic_DNA"/>
</dbReference>
<feature type="transmembrane region" description="Helical" evidence="7">
    <location>
        <begin position="33"/>
        <end position="50"/>
    </location>
</feature>
<name>A0A3G6IVP0_9CORY</name>
<dbReference type="PROSITE" id="PS50850">
    <property type="entry name" value="MFS"/>
    <property type="match status" value="1"/>
</dbReference>
<comment type="subcellular location">
    <subcellularLocation>
        <location evidence="1">Cell membrane</location>
        <topology evidence="1">Multi-pass membrane protein</topology>
    </subcellularLocation>
</comment>
<accession>A0A3G6IVP0</accession>
<feature type="transmembrane region" description="Helical" evidence="7">
    <location>
        <begin position="223"/>
        <end position="244"/>
    </location>
</feature>
<dbReference type="PANTHER" id="PTHR23517:SF13">
    <property type="entry name" value="MAJOR FACILITATOR SUPERFAMILY MFS_1"/>
    <property type="match status" value="1"/>
</dbReference>
<feature type="transmembrane region" description="Helical" evidence="7">
    <location>
        <begin position="285"/>
        <end position="308"/>
    </location>
</feature>
<feature type="domain" description="Major facilitator superfamily (MFS) profile" evidence="8">
    <location>
        <begin position="1"/>
        <end position="376"/>
    </location>
</feature>
<feature type="transmembrane region" description="Helical" evidence="7">
    <location>
        <begin position="320"/>
        <end position="341"/>
    </location>
</feature>
<evidence type="ECO:0000256" key="7">
    <source>
        <dbReference type="SAM" id="Phobius"/>
    </source>
</evidence>
<keyword evidence="10" id="KW-1185">Reference proteome</keyword>
<keyword evidence="4 7" id="KW-0812">Transmembrane</keyword>
<feature type="transmembrane region" description="Helical" evidence="7">
    <location>
        <begin position="87"/>
        <end position="111"/>
    </location>
</feature>
<keyword evidence="5 7" id="KW-1133">Transmembrane helix</keyword>
<keyword evidence="6 7" id="KW-0472">Membrane</keyword>
<evidence type="ECO:0000259" key="8">
    <source>
        <dbReference type="PROSITE" id="PS50850"/>
    </source>
</evidence>
<feature type="transmembrane region" description="Helical" evidence="7">
    <location>
        <begin position="159"/>
        <end position="176"/>
    </location>
</feature>
<dbReference type="PANTHER" id="PTHR23517">
    <property type="entry name" value="RESISTANCE PROTEIN MDTM, PUTATIVE-RELATED-RELATED"/>
    <property type="match status" value="1"/>
</dbReference>
<gene>
    <name evidence="9" type="ORF">CPPEL_08190</name>
</gene>
<dbReference type="InterPro" id="IPR020846">
    <property type="entry name" value="MFS_dom"/>
</dbReference>
<evidence type="ECO:0000256" key="5">
    <source>
        <dbReference type="ARBA" id="ARBA00022989"/>
    </source>
</evidence>
<organism evidence="9 10">
    <name type="scientific">Corynebacterium pseudopelargi</name>
    <dbReference type="NCBI Taxonomy" id="2080757"/>
    <lineage>
        <taxon>Bacteria</taxon>
        <taxon>Bacillati</taxon>
        <taxon>Actinomycetota</taxon>
        <taxon>Actinomycetes</taxon>
        <taxon>Mycobacteriales</taxon>
        <taxon>Corynebacteriaceae</taxon>
        <taxon>Corynebacterium</taxon>
    </lineage>
</organism>
<dbReference type="Pfam" id="PF07690">
    <property type="entry name" value="MFS_1"/>
    <property type="match status" value="1"/>
</dbReference>
<feature type="transmembrane region" description="Helical" evidence="7">
    <location>
        <begin position="256"/>
        <end position="279"/>
    </location>
</feature>
<evidence type="ECO:0000256" key="2">
    <source>
        <dbReference type="ARBA" id="ARBA00022448"/>
    </source>
</evidence>
<keyword evidence="3" id="KW-1003">Cell membrane</keyword>
<feature type="transmembrane region" description="Helical" evidence="7">
    <location>
        <begin position="196"/>
        <end position="217"/>
    </location>
</feature>
<dbReference type="KEGG" id="cpso:CPPEL_08190"/>
<dbReference type="Proteomes" id="UP000271426">
    <property type="component" value="Chromosome"/>
</dbReference>
<dbReference type="GO" id="GO:0005886">
    <property type="term" value="C:plasma membrane"/>
    <property type="evidence" value="ECO:0007669"/>
    <property type="project" value="UniProtKB-SubCell"/>
</dbReference>
<dbReference type="InterPro" id="IPR036259">
    <property type="entry name" value="MFS_trans_sf"/>
</dbReference>
<evidence type="ECO:0000256" key="3">
    <source>
        <dbReference type="ARBA" id="ARBA00022475"/>
    </source>
</evidence>
<keyword evidence="2" id="KW-0813">Transport</keyword>
<evidence type="ECO:0000256" key="6">
    <source>
        <dbReference type="ARBA" id="ARBA00023136"/>
    </source>
</evidence>
<dbReference type="GO" id="GO:0022857">
    <property type="term" value="F:transmembrane transporter activity"/>
    <property type="evidence" value="ECO:0007669"/>
    <property type="project" value="InterPro"/>
</dbReference>
<dbReference type="Gene3D" id="1.20.1250.20">
    <property type="entry name" value="MFS general substrate transporter like domains"/>
    <property type="match status" value="1"/>
</dbReference>
<protein>
    <submittedName>
        <fullName evidence="9">Major Facilitator Superfamily protein</fullName>
    </submittedName>
</protein>
<evidence type="ECO:0000256" key="4">
    <source>
        <dbReference type="ARBA" id="ARBA00022692"/>
    </source>
</evidence>
<dbReference type="InterPro" id="IPR050171">
    <property type="entry name" value="MFS_Transporters"/>
</dbReference>
<evidence type="ECO:0000313" key="9">
    <source>
        <dbReference type="EMBL" id="AZA09742.1"/>
    </source>
</evidence>
<reference evidence="9 10" key="1">
    <citation type="submission" date="2018-11" db="EMBL/GenBank/DDBJ databases">
        <authorList>
            <person name="Kleinhagauer T."/>
            <person name="Glaeser S.P."/>
            <person name="Spergser J."/>
            <person name="Ruckert C."/>
            <person name="Kaempfer P."/>
            <person name="Busse H.-J."/>
        </authorList>
    </citation>
    <scope>NUCLEOTIDE SEQUENCE [LARGE SCALE GENOMIC DNA]</scope>
    <source>
        <strain evidence="9 10">812CH</strain>
    </source>
</reference>
<feature type="transmembrane region" description="Helical" evidence="7">
    <location>
        <begin position="347"/>
        <end position="367"/>
    </location>
</feature>
<dbReference type="InterPro" id="IPR011701">
    <property type="entry name" value="MFS"/>
</dbReference>
<evidence type="ECO:0000313" key="10">
    <source>
        <dbReference type="Proteomes" id="UP000271426"/>
    </source>
</evidence>
<evidence type="ECO:0000256" key="1">
    <source>
        <dbReference type="ARBA" id="ARBA00004651"/>
    </source>
</evidence>
<sequence>MALVMFAIGFGANHFAPLLPVYRQELGLSQAKVTFLLAIYILGLIPALIYGGTRSDVLGRRAIMRPAAVISLLGTILLMSFPERFDVVVAIGRLVTGVAVGLMLAAGASWLKELTASAGGTTALGARRATVATSAGFGLGPAVSGAVAEWLPAPLYTPLFAHLVLIIFSGIAVWNVPEASRPAQRQKTQWRRITPIVPTLLWAPWVFGSATTAFATLTTYVSVTAMVAFTGLISSITMLSGVAVQKTINARINATGKAPVAFGLVLSALGMGIGAWVVISHSVLALLLAAPVLGVAYGILMVSGLFQVQQQAHRDDLGQFTAIYYSATYLGFFAPWILALLSVAVPGQWACIFGAIVALATAAAWRLKAGKAPGTQ</sequence>
<proteinExistence type="predicted"/>